<dbReference type="AlphaFoldDB" id="A0A1J1HZB6"/>
<evidence type="ECO:0000313" key="1">
    <source>
        <dbReference type="EMBL" id="CRK92668.1"/>
    </source>
</evidence>
<sequence length="66" mass="7663">MTQLTLHTVSTFTEVHPMLTHFEMIITTKALRTSDPKFFKHKGPPLNNLDTSLNSNLKRRSRRIVN</sequence>
<reference evidence="1 2" key="1">
    <citation type="submission" date="2015-04" db="EMBL/GenBank/DDBJ databases">
        <authorList>
            <person name="Syromyatnikov M.Y."/>
            <person name="Popov V.N."/>
        </authorList>
    </citation>
    <scope>NUCLEOTIDE SEQUENCE [LARGE SCALE GENOMIC DNA]</scope>
</reference>
<dbReference type="EMBL" id="CVRI01000035">
    <property type="protein sequence ID" value="CRK92668.1"/>
    <property type="molecule type" value="Genomic_DNA"/>
</dbReference>
<organism evidence="1 2">
    <name type="scientific">Clunio marinus</name>
    <dbReference type="NCBI Taxonomy" id="568069"/>
    <lineage>
        <taxon>Eukaryota</taxon>
        <taxon>Metazoa</taxon>
        <taxon>Ecdysozoa</taxon>
        <taxon>Arthropoda</taxon>
        <taxon>Hexapoda</taxon>
        <taxon>Insecta</taxon>
        <taxon>Pterygota</taxon>
        <taxon>Neoptera</taxon>
        <taxon>Endopterygota</taxon>
        <taxon>Diptera</taxon>
        <taxon>Nematocera</taxon>
        <taxon>Chironomoidea</taxon>
        <taxon>Chironomidae</taxon>
        <taxon>Clunio</taxon>
    </lineage>
</organism>
<keyword evidence="2" id="KW-1185">Reference proteome</keyword>
<gene>
    <name evidence="1" type="ORF">CLUMA_CG006448</name>
</gene>
<dbReference type="Proteomes" id="UP000183832">
    <property type="component" value="Unassembled WGS sequence"/>
</dbReference>
<protein>
    <submittedName>
        <fullName evidence="1">CLUMA_CG006448, isoform A</fullName>
    </submittedName>
</protein>
<accession>A0A1J1HZB6</accession>
<evidence type="ECO:0000313" key="2">
    <source>
        <dbReference type="Proteomes" id="UP000183832"/>
    </source>
</evidence>
<proteinExistence type="predicted"/>
<name>A0A1J1HZB6_9DIPT</name>